<keyword evidence="2" id="KW-1185">Reference proteome</keyword>
<dbReference type="AlphaFoldDB" id="A0A9P8P1A4"/>
<gene>
    <name evidence="1" type="ORF">OGAPHI_005327</name>
</gene>
<dbReference type="PROSITE" id="PS51257">
    <property type="entry name" value="PROKAR_LIPOPROTEIN"/>
    <property type="match status" value="1"/>
</dbReference>
<reference evidence="1" key="2">
    <citation type="submission" date="2021-01" db="EMBL/GenBank/DDBJ databases">
        <authorList>
            <person name="Schikora-Tamarit M.A."/>
        </authorList>
    </citation>
    <scope>NUCLEOTIDE SEQUENCE</scope>
    <source>
        <strain evidence="1">CBS6075</strain>
    </source>
</reference>
<evidence type="ECO:0000313" key="2">
    <source>
        <dbReference type="Proteomes" id="UP000769157"/>
    </source>
</evidence>
<proteinExistence type="predicted"/>
<dbReference type="Proteomes" id="UP000769157">
    <property type="component" value="Unassembled WGS sequence"/>
</dbReference>
<accession>A0A9P8P1A4</accession>
<protein>
    <submittedName>
        <fullName evidence="1">Uncharacterized protein</fullName>
    </submittedName>
</protein>
<name>A0A9P8P1A4_9ASCO</name>
<sequence length="217" mass="23344">MVKFSPLPTTATVVFCAFSSLSCDNVSLNAVRASSISCSLDASAKSSYLRSKYVLAAWDLAPIAAPTYSSTLPEGWNSNRCAPFSSTPATSSPTPYGLPPADCVLSWALSAIEYTALPRFSGRLNTILEFMACCLKKFDKTRASGASPANAMPMWLSTLMIFFWYEPSSSAFLLSATKTTWVLEVIPTAADPCLMASRAYSIWKIRPVGENVVASLS</sequence>
<reference evidence="1" key="1">
    <citation type="journal article" date="2021" name="Open Biol.">
        <title>Shared evolutionary footprints suggest mitochondrial oxidative damage underlies multiple complex I losses in fungi.</title>
        <authorList>
            <person name="Schikora-Tamarit M.A."/>
            <person name="Marcet-Houben M."/>
            <person name="Nosek J."/>
            <person name="Gabaldon T."/>
        </authorList>
    </citation>
    <scope>NUCLEOTIDE SEQUENCE</scope>
    <source>
        <strain evidence="1">CBS6075</strain>
    </source>
</reference>
<organism evidence="1 2">
    <name type="scientific">Ogataea philodendri</name>
    <dbReference type="NCBI Taxonomy" id="1378263"/>
    <lineage>
        <taxon>Eukaryota</taxon>
        <taxon>Fungi</taxon>
        <taxon>Dikarya</taxon>
        <taxon>Ascomycota</taxon>
        <taxon>Saccharomycotina</taxon>
        <taxon>Pichiomycetes</taxon>
        <taxon>Pichiales</taxon>
        <taxon>Pichiaceae</taxon>
        <taxon>Ogataea</taxon>
    </lineage>
</organism>
<comment type="caution">
    <text evidence="1">The sequence shown here is derived from an EMBL/GenBank/DDBJ whole genome shotgun (WGS) entry which is preliminary data.</text>
</comment>
<dbReference type="EMBL" id="JAEUBE010000375">
    <property type="protein sequence ID" value="KAH3663337.1"/>
    <property type="molecule type" value="Genomic_DNA"/>
</dbReference>
<evidence type="ECO:0000313" key="1">
    <source>
        <dbReference type="EMBL" id="KAH3663337.1"/>
    </source>
</evidence>
<dbReference type="GeneID" id="70237291"/>
<dbReference type="RefSeq" id="XP_046059760.1">
    <property type="nucleotide sequence ID" value="XM_046206499.1"/>
</dbReference>